<protein>
    <recommendedName>
        <fullName evidence="2">Glycosyltransferase 2-like domain-containing protein</fullName>
    </recommendedName>
</protein>
<reference evidence="3 4" key="1">
    <citation type="journal article" date="2016" name="Nat. Commun.">
        <title>Thousands of microbial genomes shed light on interconnected biogeochemical processes in an aquifer system.</title>
        <authorList>
            <person name="Anantharaman K."/>
            <person name="Brown C.T."/>
            <person name="Hug L.A."/>
            <person name="Sharon I."/>
            <person name="Castelle C.J."/>
            <person name="Probst A.J."/>
            <person name="Thomas B.C."/>
            <person name="Singh A."/>
            <person name="Wilkins M.J."/>
            <person name="Karaoz U."/>
            <person name="Brodie E.L."/>
            <person name="Williams K.H."/>
            <person name="Hubbard S.S."/>
            <person name="Banfield J.F."/>
        </authorList>
    </citation>
    <scope>NUCLEOTIDE SEQUENCE [LARGE SCALE GENOMIC DNA]</scope>
</reference>
<keyword evidence="1" id="KW-1133">Transmembrane helix</keyword>
<evidence type="ECO:0000313" key="4">
    <source>
        <dbReference type="Proteomes" id="UP000176299"/>
    </source>
</evidence>
<dbReference type="Pfam" id="PF00535">
    <property type="entry name" value="Glycos_transf_2"/>
    <property type="match status" value="1"/>
</dbReference>
<evidence type="ECO:0000259" key="2">
    <source>
        <dbReference type="Pfam" id="PF00535"/>
    </source>
</evidence>
<keyword evidence="1" id="KW-0812">Transmembrane</keyword>
<dbReference type="CDD" id="cd04186">
    <property type="entry name" value="GT_2_like_c"/>
    <property type="match status" value="1"/>
</dbReference>
<feature type="domain" description="Glycosyltransferase 2-like" evidence="2">
    <location>
        <begin position="6"/>
        <end position="180"/>
    </location>
</feature>
<dbReference type="PANTHER" id="PTHR43179">
    <property type="entry name" value="RHAMNOSYLTRANSFERASE WBBL"/>
    <property type="match status" value="1"/>
</dbReference>
<evidence type="ECO:0000256" key="1">
    <source>
        <dbReference type="SAM" id="Phobius"/>
    </source>
</evidence>
<evidence type="ECO:0000313" key="3">
    <source>
        <dbReference type="EMBL" id="OGY21674.1"/>
    </source>
</evidence>
<proteinExistence type="predicted"/>
<dbReference type="AlphaFoldDB" id="A0A1G1W261"/>
<gene>
    <name evidence="3" type="ORF">A2113_03915</name>
</gene>
<feature type="transmembrane region" description="Helical" evidence="1">
    <location>
        <begin position="253"/>
        <end position="271"/>
    </location>
</feature>
<dbReference type="Gene3D" id="3.90.550.10">
    <property type="entry name" value="Spore Coat Polysaccharide Biosynthesis Protein SpsA, Chain A"/>
    <property type="match status" value="1"/>
</dbReference>
<organism evidence="3 4">
    <name type="scientific">Candidatus Woykebacteria bacterium GWA1_44_8</name>
    <dbReference type="NCBI Taxonomy" id="1802591"/>
    <lineage>
        <taxon>Bacteria</taxon>
        <taxon>Candidatus Woykeibacteriota</taxon>
    </lineage>
</organism>
<dbReference type="InterPro" id="IPR001173">
    <property type="entry name" value="Glyco_trans_2-like"/>
</dbReference>
<comment type="caution">
    <text evidence="3">The sequence shown here is derived from an EMBL/GenBank/DDBJ whole genome shotgun (WGS) entry which is preliminary data.</text>
</comment>
<name>A0A1G1W261_9BACT</name>
<dbReference type="EMBL" id="MHCN01000011">
    <property type="protein sequence ID" value="OGY21674.1"/>
    <property type="molecule type" value="Genomic_DNA"/>
</dbReference>
<sequence length="279" mass="32415">MDKITFIIVTWNSSGTIDGCLKRLEKLKVEVWVVDNNSSDDTVSKVKEYPQVKLIKNKSNLGFATANNVVLKKVISEFVFLLNPDAQLVGAALAEMIKFMEKNKDVGILGPKLLNPDGSLQREMTPFPGLLDQILILLRLHRLPWFRNLVYPNYDYNKTQEAPHLMGSALLVRKEVFEKVGAFDENFFLWFEETDLEKRAKEAGFKIIYYPKAQVKHLRSTSIKKINPLKRQAIWNKSLRYYFKKHKSRLEQLILEPFIYISFLPALLLVVKEKIRLRT</sequence>
<dbReference type="InterPro" id="IPR029044">
    <property type="entry name" value="Nucleotide-diphossugar_trans"/>
</dbReference>
<accession>A0A1G1W261</accession>
<dbReference type="Proteomes" id="UP000176299">
    <property type="component" value="Unassembled WGS sequence"/>
</dbReference>
<dbReference type="SUPFAM" id="SSF53448">
    <property type="entry name" value="Nucleotide-diphospho-sugar transferases"/>
    <property type="match status" value="1"/>
</dbReference>
<dbReference type="PANTHER" id="PTHR43179:SF7">
    <property type="entry name" value="RHAMNOSYLTRANSFERASE WBBL"/>
    <property type="match status" value="1"/>
</dbReference>
<dbReference type="STRING" id="1802591.A2113_03915"/>
<keyword evidence="1" id="KW-0472">Membrane</keyword>